<dbReference type="OrthoDB" id="1452157at2"/>
<dbReference type="SUPFAM" id="SSF56935">
    <property type="entry name" value="Porins"/>
    <property type="match status" value="1"/>
</dbReference>
<keyword evidence="2" id="KW-1185">Reference proteome</keyword>
<evidence type="ECO:0008006" key="3">
    <source>
        <dbReference type="Google" id="ProtNLM"/>
    </source>
</evidence>
<dbReference type="EMBL" id="QRDV01000002">
    <property type="protein sequence ID" value="RED45220.1"/>
    <property type="molecule type" value="Genomic_DNA"/>
</dbReference>
<organism evidence="1 2">
    <name type="scientific">Winogradskyella eximia</name>
    <dbReference type="NCBI Taxonomy" id="262006"/>
    <lineage>
        <taxon>Bacteria</taxon>
        <taxon>Pseudomonadati</taxon>
        <taxon>Bacteroidota</taxon>
        <taxon>Flavobacteriia</taxon>
        <taxon>Flavobacteriales</taxon>
        <taxon>Flavobacteriaceae</taxon>
        <taxon>Winogradskyella</taxon>
    </lineage>
</organism>
<name>A0A3D9H6T3_9FLAO</name>
<evidence type="ECO:0000313" key="1">
    <source>
        <dbReference type="EMBL" id="RED45220.1"/>
    </source>
</evidence>
<dbReference type="Proteomes" id="UP000256980">
    <property type="component" value="Unassembled WGS sequence"/>
</dbReference>
<comment type="caution">
    <text evidence="1">The sequence shown here is derived from an EMBL/GenBank/DDBJ whole genome shotgun (WGS) entry which is preliminary data.</text>
</comment>
<evidence type="ECO:0000313" key="2">
    <source>
        <dbReference type="Proteomes" id="UP000256980"/>
    </source>
</evidence>
<sequence length="299" mass="34013">MSKKTIQYLAFSLASFVSYGQKMFSTTDVKDLVALEYEIYPGISDVQFNNKAVNIDFTSILDQSAIGFGVNYTNRSLDFDDYETYYNFSGFEELHHLEVFATYKKALINNWNLDLTFAPYLSSTLNDNITSEDFILSYSVNFIKSWDKEGLKSHIKLGAGYGSLFGKPSFYPLISYSSNVNEKLRYEIGFPLSGAFYKINTQSTIDFTAQPESIYAHNTSALDLYSDNLLYDSKLEFKALKVSLGYKFQFDSNWSSYFNVGYLMASELSLEHNDHTIYDFDSNGSLSLNIGISLNINNK</sequence>
<dbReference type="AlphaFoldDB" id="A0A3D9H6T3"/>
<gene>
    <name evidence="1" type="ORF">DFQ10_10288</name>
</gene>
<accession>A0A3D9H6T3</accession>
<dbReference type="RefSeq" id="WP_115816535.1">
    <property type="nucleotide sequence ID" value="NZ_QRDV01000002.1"/>
</dbReference>
<protein>
    <recommendedName>
        <fullName evidence="3">Outer membrane protein with beta-barrel domain</fullName>
    </recommendedName>
</protein>
<proteinExistence type="predicted"/>
<reference evidence="1 2" key="1">
    <citation type="submission" date="2018-07" db="EMBL/GenBank/DDBJ databases">
        <title>Genomic Encyclopedia of Type Strains, Phase III (KMG-III): the genomes of soil and plant-associated and newly described type strains.</title>
        <authorList>
            <person name="Whitman W."/>
        </authorList>
    </citation>
    <scope>NUCLEOTIDE SEQUENCE [LARGE SCALE GENOMIC DNA]</scope>
    <source>
        <strain evidence="1 2">CECT 7946</strain>
    </source>
</reference>